<evidence type="ECO:0000313" key="5">
    <source>
        <dbReference type="EMBL" id="HGI87776.1"/>
    </source>
</evidence>
<dbReference type="InterPro" id="IPR058240">
    <property type="entry name" value="rSAM_sf"/>
</dbReference>
<dbReference type="CDD" id="cd01335">
    <property type="entry name" value="Radical_SAM"/>
    <property type="match status" value="1"/>
</dbReference>
<evidence type="ECO:0000256" key="3">
    <source>
        <dbReference type="ARBA" id="ARBA00023014"/>
    </source>
</evidence>
<comment type="caution">
    <text evidence="5">The sequence shown here is derived from an EMBL/GenBank/DDBJ whole genome shotgun (WGS) entry which is preliminary data.</text>
</comment>
<dbReference type="InterPro" id="IPR040086">
    <property type="entry name" value="MJ0683-like"/>
</dbReference>
<dbReference type="GO" id="GO:0003824">
    <property type="term" value="F:catalytic activity"/>
    <property type="evidence" value="ECO:0007669"/>
    <property type="project" value="InterPro"/>
</dbReference>
<dbReference type="Pfam" id="PF04055">
    <property type="entry name" value="Radical_SAM"/>
    <property type="match status" value="1"/>
</dbReference>
<keyword evidence="1" id="KW-0479">Metal-binding</keyword>
<protein>
    <submittedName>
        <fullName evidence="5">Radical SAM protein</fullName>
    </submittedName>
</protein>
<dbReference type="SMART" id="SM00729">
    <property type="entry name" value="Elp3"/>
    <property type="match status" value="1"/>
</dbReference>
<dbReference type="PANTHER" id="PTHR43432">
    <property type="entry name" value="SLR0285 PROTEIN"/>
    <property type="match status" value="1"/>
</dbReference>
<name>A0A7C4BDB9_9CREN</name>
<organism evidence="5">
    <name type="scientific">Ignisphaera aggregans</name>
    <dbReference type="NCBI Taxonomy" id="334771"/>
    <lineage>
        <taxon>Archaea</taxon>
        <taxon>Thermoproteota</taxon>
        <taxon>Thermoprotei</taxon>
        <taxon>Desulfurococcales</taxon>
        <taxon>Desulfurococcaceae</taxon>
        <taxon>Ignisphaera</taxon>
    </lineage>
</organism>
<dbReference type="SFLD" id="SFLDG01084">
    <property type="entry name" value="Uncharacterised_Radical_SAM_Su"/>
    <property type="match status" value="1"/>
</dbReference>
<dbReference type="InterPro" id="IPR006638">
    <property type="entry name" value="Elp3/MiaA/NifB-like_rSAM"/>
</dbReference>
<dbReference type="GO" id="GO:0046872">
    <property type="term" value="F:metal ion binding"/>
    <property type="evidence" value="ECO:0007669"/>
    <property type="project" value="UniProtKB-KW"/>
</dbReference>
<dbReference type="SUPFAM" id="SSF102114">
    <property type="entry name" value="Radical SAM enzymes"/>
    <property type="match status" value="1"/>
</dbReference>
<gene>
    <name evidence="5" type="ORF">ENV14_05225</name>
</gene>
<accession>A0A7C4BDB9</accession>
<dbReference type="SFLD" id="SFLDS00029">
    <property type="entry name" value="Radical_SAM"/>
    <property type="match status" value="1"/>
</dbReference>
<dbReference type="EMBL" id="DTFF01000044">
    <property type="protein sequence ID" value="HGI87776.1"/>
    <property type="molecule type" value="Genomic_DNA"/>
</dbReference>
<proteinExistence type="predicted"/>
<reference evidence="5" key="1">
    <citation type="journal article" date="2020" name="mSystems">
        <title>Genome- and Community-Level Interaction Insights into Carbon Utilization and Element Cycling Functions of Hydrothermarchaeota in Hydrothermal Sediment.</title>
        <authorList>
            <person name="Zhou Z."/>
            <person name="Liu Y."/>
            <person name="Xu W."/>
            <person name="Pan J."/>
            <person name="Luo Z.H."/>
            <person name="Li M."/>
        </authorList>
    </citation>
    <scope>NUCLEOTIDE SEQUENCE [LARGE SCALE GENOMIC DNA]</scope>
    <source>
        <strain evidence="5">SpSt-732</strain>
    </source>
</reference>
<evidence type="ECO:0000256" key="2">
    <source>
        <dbReference type="ARBA" id="ARBA00023004"/>
    </source>
</evidence>
<feature type="domain" description="Elp3/MiaA/NifB-like radical SAM core" evidence="4">
    <location>
        <begin position="33"/>
        <end position="246"/>
    </location>
</feature>
<dbReference type="Gene3D" id="3.80.30.30">
    <property type="match status" value="1"/>
</dbReference>
<keyword evidence="2" id="KW-0408">Iron</keyword>
<evidence type="ECO:0000259" key="4">
    <source>
        <dbReference type="SMART" id="SM00729"/>
    </source>
</evidence>
<keyword evidence="3" id="KW-0411">Iron-sulfur</keyword>
<evidence type="ECO:0000256" key="1">
    <source>
        <dbReference type="ARBA" id="ARBA00022723"/>
    </source>
</evidence>
<dbReference type="GO" id="GO:0051536">
    <property type="term" value="F:iron-sulfur cluster binding"/>
    <property type="evidence" value="ECO:0007669"/>
    <property type="project" value="UniProtKB-KW"/>
</dbReference>
<sequence length="313" mass="34810">MASELGVDIFPKPSSLRVIKPFDPWRSPLCTCPMKWVIHPYTGCAHSCTYCYASNYIPMHSTPRPKKDLVPSVVRDLKVLPKGVLIELSSSSDPYTPPENELQLTRKVLQLLLESGMRVLITTKSTLVVRDLDILSKFRGRVSVAITITTLNNALAKVLEPGAPPPSERLKAIETLRKHGIAVTLRLDPVIPMVSDDCSEIQSLIENAAKAGALQVTTSTYKAKPMDFRRVYAVAKALRGSSVARELHYLYYSDPKSTVFQGYRYLREELRFSYAKFVKEIAEREGLAFATCREGFAHLHTPGVACDGSSYSS</sequence>
<dbReference type="InterPro" id="IPR007197">
    <property type="entry name" value="rSAM"/>
</dbReference>
<dbReference type="AlphaFoldDB" id="A0A7C4BDB9"/>
<dbReference type="PANTHER" id="PTHR43432:SF3">
    <property type="entry name" value="SLR0285 PROTEIN"/>
    <property type="match status" value="1"/>
</dbReference>